<keyword evidence="2" id="KW-1185">Reference proteome</keyword>
<evidence type="ECO:0000313" key="1">
    <source>
        <dbReference type="EMBL" id="KAK3076596.1"/>
    </source>
</evidence>
<feature type="non-terminal residue" evidence="1">
    <location>
        <position position="114"/>
    </location>
</feature>
<accession>A0ACC3DIS4</accession>
<name>A0ACC3DIS4_9PEZI</name>
<reference evidence="1" key="1">
    <citation type="submission" date="2024-09" db="EMBL/GenBank/DDBJ databases">
        <title>Black Yeasts Isolated from many extreme environments.</title>
        <authorList>
            <person name="Coleine C."/>
            <person name="Stajich J.E."/>
            <person name="Selbmann L."/>
        </authorList>
    </citation>
    <scope>NUCLEOTIDE SEQUENCE</scope>
    <source>
        <strain evidence="1">CCFEE 5737</strain>
    </source>
</reference>
<comment type="caution">
    <text evidence="1">The sequence shown here is derived from an EMBL/GenBank/DDBJ whole genome shotgun (WGS) entry which is preliminary data.</text>
</comment>
<gene>
    <name evidence="1" type="ORF">LTS18_012586</name>
</gene>
<dbReference type="EMBL" id="JAWDJW010003791">
    <property type="protein sequence ID" value="KAK3076596.1"/>
    <property type="molecule type" value="Genomic_DNA"/>
</dbReference>
<sequence length="114" mass="12007">GIVAASLLGAQLVASPPYLWGEKAGLVNIGGIVGAFLGLGWTALTADWYTKRQAKKESHGFAEAEDRLYIALPGLFFSVTGMLTFGFVAQNPSPNGWLGLEFGLGMIAFGLMQA</sequence>
<organism evidence="1 2">
    <name type="scientific">Coniosporium uncinatum</name>
    <dbReference type="NCBI Taxonomy" id="93489"/>
    <lineage>
        <taxon>Eukaryota</taxon>
        <taxon>Fungi</taxon>
        <taxon>Dikarya</taxon>
        <taxon>Ascomycota</taxon>
        <taxon>Pezizomycotina</taxon>
        <taxon>Dothideomycetes</taxon>
        <taxon>Dothideomycetes incertae sedis</taxon>
        <taxon>Coniosporium</taxon>
    </lineage>
</organism>
<evidence type="ECO:0000313" key="2">
    <source>
        <dbReference type="Proteomes" id="UP001186974"/>
    </source>
</evidence>
<proteinExistence type="predicted"/>
<feature type="non-terminal residue" evidence="1">
    <location>
        <position position="1"/>
    </location>
</feature>
<protein>
    <submittedName>
        <fullName evidence="1">Uncharacterized protein</fullName>
    </submittedName>
</protein>
<dbReference type="Proteomes" id="UP001186974">
    <property type="component" value="Unassembled WGS sequence"/>
</dbReference>